<dbReference type="GO" id="GO:0003677">
    <property type="term" value="F:DNA binding"/>
    <property type="evidence" value="ECO:0007669"/>
    <property type="project" value="InterPro"/>
</dbReference>
<evidence type="ECO:0000313" key="2">
    <source>
        <dbReference type="EMBL" id="SEH03722.1"/>
    </source>
</evidence>
<feature type="domain" description="HTH cro/C1-type" evidence="1">
    <location>
        <begin position="36"/>
        <end position="84"/>
    </location>
</feature>
<dbReference type="SMART" id="SM00530">
    <property type="entry name" value="HTH_XRE"/>
    <property type="match status" value="1"/>
</dbReference>
<evidence type="ECO:0000313" key="3">
    <source>
        <dbReference type="Proteomes" id="UP000236732"/>
    </source>
</evidence>
<dbReference type="PROSITE" id="PS50943">
    <property type="entry name" value="HTH_CROC1"/>
    <property type="match status" value="1"/>
</dbReference>
<keyword evidence="3" id="KW-1185">Reference proteome</keyword>
<dbReference type="Pfam" id="PF13560">
    <property type="entry name" value="HTH_31"/>
    <property type="match status" value="1"/>
</dbReference>
<dbReference type="AlphaFoldDB" id="A0A1H6F0Y8"/>
<gene>
    <name evidence="2" type="ORF">SAMN05444920_14240</name>
</gene>
<dbReference type="RefSeq" id="WP_103964664.1">
    <property type="nucleotide sequence ID" value="NZ_FNVT01000042.1"/>
</dbReference>
<dbReference type="InterPro" id="IPR001387">
    <property type="entry name" value="Cro/C1-type_HTH"/>
</dbReference>
<dbReference type="Proteomes" id="UP000236732">
    <property type="component" value="Unassembled WGS sequence"/>
</dbReference>
<dbReference type="InterPro" id="IPR010982">
    <property type="entry name" value="Lambda_DNA-bd_dom_sf"/>
</dbReference>
<proteinExistence type="predicted"/>
<dbReference type="Pfam" id="PF17765">
    <property type="entry name" value="MLTR_LBD"/>
    <property type="match status" value="1"/>
</dbReference>
<protein>
    <submittedName>
        <fullName evidence="2">Transcriptional regulator, contains XRE-family HTH domain</fullName>
    </submittedName>
</protein>
<dbReference type="EMBL" id="FNVT01000042">
    <property type="protein sequence ID" value="SEH03722.1"/>
    <property type="molecule type" value="Genomic_DNA"/>
</dbReference>
<sequence>MTDEPNVLGEYLRARRELVTPEQVGIPMSGTRRVPGLRREEVAMLSGISAEYYLRLEQGRDRNPSVQVLRSIARVLQLEDDTYLLGLAAERPRRNRGRVRRETVPASTARFVGEIPFPAFIEGRYLDVLVANPLAAALSPRLRVGGNRLRDVFLDPAEQALFSNWEGAAAGLLAGFRQSVGGRIDDPRVIELVGELTLASPEFRRLWARHDVGPRAGATVTFHHPQVGTIRLDREKLAVSGAEGAMLVVYHPEPQTDSGEKLTLLASMAAPAAIAYSDDSASIRS</sequence>
<reference evidence="2 3" key="1">
    <citation type="submission" date="2016-10" db="EMBL/GenBank/DDBJ databases">
        <authorList>
            <person name="de Groot N.N."/>
        </authorList>
    </citation>
    <scope>NUCLEOTIDE SEQUENCE [LARGE SCALE GENOMIC DNA]</scope>
    <source>
        <strain evidence="2 3">CGMCC 4.7037</strain>
    </source>
</reference>
<dbReference type="Gene3D" id="3.30.450.180">
    <property type="match status" value="1"/>
</dbReference>
<name>A0A1H6F0Y8_9ACTN</name>
<dbReference type="Gene3D" id="1.10.260.40">
    <property type="entry name" value="lambda repressor-like DNA-binding domains"/>
    <property type="match status" value="1"/>
</dbReference>
<dbReference type="PANTHER" id="PTHR35010">
    <property type="entry name" value="BLL4672 PROTEIN-RELATED"/>
    <property type="match status" value="1"/>
</dbReference>
<dbReference type="SUPFAM" id="SSF47413">
    <property type="entry name" value="lambda repressor-like DNA-binding domains"/>
    <property type="match status" value="1"/>
</dbReference>
<dbReference type="OrthoDB" id="4336585at2"/>
<dbReference type="InterPro" id="IPR041413">
    <property type="entry name" value="MLTR_LBD"/>
</dbReference>
<evidence type="ECO:0000259" key="1">
    <source>
        <dbReference type="PROSITE" id="PS50943"/>
    </source>
</evidence>
<accession>A0A1H6F0Y8</accession>
<organism evidence="2 3">
    <name type="scientific">Nonomuraea solani</name>
    <dbReference type="NCBI Taxonomy" id="1144553"/>
    <lineage>
        <taxon>Bacteria</taxon>
        <taxon>Bacillati</taxon>
        <taxon>Actinomycetota</taxon>
        <taxon>Actinomycetes</taxon>
        <taxon>Streptosporangiales</taxon>
        <taxon>Streptosporangiaceae</taxon>
        <taxon>Nonomuraea</taxon>
    </lineage>
</organism>
<dbReference type="PANTHER" id="PTHR35010:SF2">
    <property type="entry name" value="BLL4672 PROTEIN"/>
    <property type="match status" value="1"/>
</dbReference>
<dbReference type="CDD" id="cd00093">
    <property type="entry name" value="HTH_XRE"/>
    <property type="match status" value="1"/>
</dbReference>